<proteinExistence type="predicted"/>
<evidence type="ECO:0000313" key="2">
    <source>
        <dbReference type="Proteomes" id="UP000284824"/>
    </source>
</evidence>
<dbReference type="SUPFAM" id="SSF52540">
    <property type="entry name" value="P-loop containing nucleoside triphosphate hydrolases"/>
    <property type="match status" value="1"/>
</dbReference>
<dbReference type="OrthoDB" id="3819922at2"/>
<organism evidence="1 2">
    <name type="scientific">Nonomuraea polychroma</name>
    <dbReference type="NCBI Taxonomy" id="46176"/>
    <lineage>
        <taxon>Bacteria</taxon>
        <taxon>Bacillati</taxon>
        <taxon>Actinomycetota</taxon>
        <taxon>Actinomycetes</taxon>
        <taxon>Streptosporangiales</taxon>
        <taxon>Streptosporangiaceae</taxon>
        <taxon>Nonomuraea</taxon>
    </lineage>
</organism>
<dbReference type="InterPro" id="IPR027417">
    <property type="entry name" value="P-loop_NTPase"/>
</dbReference>
<keyword evidence="1" id="KW-0808">Transferase</keyword>
<sequence length="182" mass="19565">MLVVLVNGLPGSGKTTVARALGRVLGLPVFCKDDLKETLADMLEKPAGMSEQEWSRRLGAAAGESMWTLLANAGRGAVMESPWLAPLRPVVRAGLARAGIEFNGAGSARVREVWCHVPPELARSRYEARVRHTIHGDADVGDARWREWAAGAEPLALGPVYWLDTSKSVDISGLAELCEAPQ</sequence>
<keyword evidence="1" id="KW-0418">Kinase</keyword>
<protein>
    <submittedName>
        <fullName evidence="1">Putative kinase</fullName>
    </submittedName>
</protein>
<comment type="caution">
    <text evidence="1">The sequence shown here is derived from an EMBL/GenBank/DDBJ whole genome shotgun (WGS) entry which is preliminary data.</text>
</comment>
<dbReference type="Proteomes" id="UP000284824">
    <property type="component" value="Unassembled WGS sequence"/>
</dbReference>
<name>A0A438MM12_9ACTN</name>
<dbReference type="Gene3D" id="3.40.50.300">
    <property type="entry name" value="P-loop containing nucleotide triphosphate hydrolases"/>
    <property type="match status" value="1"/>
</dbReference>
<dbReference type="GO" id="GO:0016301">
    <property type="term" value="F:kinase activity"/>
    <property type="evidence" value="ECO:0007669"/>
    <property type="project" value="UniProtKB-KW"/>
</dbReference>
<dbReference type="RefSeq" id="WP_127939250.1">
    <property type="nucleotide sequence ID" value="NZ_SAUN01000001.1"/>
</dbReference>
<accession>A0A438MM12</accession>
<evidence type="ECO:0000313" key="1">
    <source>
        <dbReference type="EMBL" id="RVX46794.1"/>
    </source>
</evidence>
<dbReference type="EMBL" id="SAUN01000001">
    <property type="protein sequence ID" value="RVX46794.1"/>
    <property type="molecule type" value="Genomic_DNA"/>
</dbReference>
<gene>
    <name evidence="1" type="ORF">EDD27_9697</name>
</gene>
<keyword evidence="2" id="KW-1185">Reference proteome</keyword>
<dbReference type="AlphaFoldDB" id="A0A438MM12"/>
<reference evidence="1 2" key="1">
    <citation type="submission" date="2019-01" db="EMBL/GenBank/DDBJ databases">
        <title>Sequencing the genomes of 1000 actinobacteria strains.</title>
        <authorList>
            <person name="Klenk H.-P."/>
        </authorList>
    </citation>
    <scope>NUCLEOTIDE SEQUENCE [LARGE SCALE GENOMIC DNA]</scope>
    <source>
        <strain evidence="1 2">DSM 43925</strain>
    </source>
</reference>
<dbReference type="Pfam" id="PF13671">
    <property type="entry name" value="AAA_33"/>
    <property type="match status" value="1"/>
</dbReference>